<evidence type="ECO:0000313" key="2">
    <source>
        <dbReference type="EMBL" id="WAQ88986.1"/>
    </source>
</evidence>
<keyword evidence="1" id="KW-0472">Membrane</keyword>
<dbReference type="RefSeq" id="XP_053024541.1">
    <property type="nucleotide sequence ID" value="XM_053160581.1"/>
</dbReference>
<protein>
    <submittedName>
        <fullName evidence="2">Uncharacterized protein</fullName>
    </submittedName>
</protein>
<keyword evidence="3" id="KW-1185">Reference proteome</keyword>
<feature type="transmembrane region" description="Helical" evidence="1">
    <location>
        <begin position="234"/>
        <end position="261"/>
    </location>
</feature>
<feature type="transmembrane region" description="Helical" evidence="1">
    <location>
        <begin position="85"/>
        <end position="105"/>
    </location>
</feature>
<sequence>MYPLQPHGARHKARPAISRSTEIVSPAPTGPHFVDLYIFPPCVTVGVSWNKFEFRSRDSKKPWSKMEKKNISSDTLTGLDYLLKLRIPVCLLTLATGLAVFALGFKANHILGNDRKRVSDTASGIKLDSKALLNLTRTSLILSASLVINTLFLAVLLALRWHHPNPAKNDHFLQKIRPIIKLILEGQFFVVCAVFSFMVTLLSNANTKFEPMPKNLPEFRLARGIPDRYIENHYVVALVGTAWVFTSGYLIGFILEGWTLVRYKRFKKLIFIEN</sequence>
<feature type="transmembrane region" description="Helical" evidence="1">
    <location>
        <begin position="182"/>
        <end position="202"/>
    </location>
</feature>
<accession>A0ABY7CUK9</accession>
<feature type="transmembrane region" description="Helical" evidence="1">
    <location>
        <begin position="140"/>
        <end position="161"/>
    </location>
</feature>
<organism evidence="2 3">
    <name type="scientific">Puccinia triticina</name>
    <dbReference type="NCBI Taxonomy" id="208348"/>
    <lineage>
        <taxon>Eukaryota</taxon>
        <taxon>Fungi</taxon>
        <taxon>Dikarya</taxon>
        <taxon>Basidiomycota</taxon>
        <taxon>Pucciniomycotina</taxon>
        <taxon>Pucciniomycetes</taxon>
        <taxon>Pucciniales</taxon>
        <taxon>Pucciniaceae</taxon>
        <taxon>Puccinia</taxon>
    </lineage>
</organism>
<gene>
    <name evidence="2" type="ORF">PtA15_10A409</name>
</gene>
<name>A0ABY7CUK9_9BASI</name>
<evidence type="ECO:0000313" key="3">
    <source>
        <dbReference type="Proteomes" id="UP001164743"/>
    </source>
</evidence>
<proteinExistence type="predicted"/>
<reference evidence="2" key="1">
    <citation type="submission" date="2022-10" db="EMBL/GenBank/DDBJ databases">
        <title>Puccinia triticina Genome sequencing and assembly.</title>
        <authorList>
            <person name="Li C."/>
        </authorList>
    </citation>
    <scope>NUCLEOTIDE SEQUENCE</scope>
    <source>
        <strain evidence="2">Pt15</strain>
    </source>
</reference>
<dbReference type="GeneID" id="77801476"/>
<keyword evidence="1" id="KW-0812">Transmembrane</keyword>
<evidence type="ECO:0000256" key="1">
    <source>
        <dbReference type="SAM" id="Phobius"/>
    </source>
</evidence>
<dbReference type="Proteomes" id="UP001164743">
    <property type="component" value="Chromosome 10A"/>
</dbReference>
<dbReference type="EMBL" id="CP110430">
    <property type="protein sequence ID" value="WAQ88986.1"/>
    <property type="molecule type" value="Genomic_DNA"/>
</dbReference>
<keyword evidence="1" id="KW-1133">Transmembrane helix</keyword>